<evidence type="ECO:0000256" key="6">
    <source>
        <dbReference type="ARBA" id="ARBA00023004"/>
    </source>
</evidence>
<evidence type="ECO:0000256" key="5">
    <source>
        <dbReference type="ARBA" id="ARBA00022692"/>
    </source>
</evidence>
<sequence>MKITIVALFTCIYTLFAVEANSQNVKVSIQANSFSIQKVISEIEKQTDYLFVYDKNEVDVNKKVSVDVNNEPVSEVLNRVFEGTGVAYKVVGKNITLVKGAVTSENMVKQQTGKKVTGIVKDQNGEPIIGANVLEKGTTNGTITDVEGKFILEVDDRASILVSFIGFVDQEISVKGQNTLYLTLVEDTQNLEEVVVTALGIKRSEKGLGYSVQKVDGDKLTSVKNIDVTSNLIGKVAGMNVKSSTEFNEAPTLTLRGESPLLVIDGVPYTNISLRDIAADDVESMSVLKGATASALYGSRGGSGAIIITTKKGNKKGGLQVNVSSNTMFEAGYVAFPEVQTSYSSGGAGQYRTGDFVWGAPLDAGYMATQYNPYTYEWEEKELVSKGKENFKNFLETGLVTNNNINLSYQSEKGSFRTSLTHVYNKGQYPNTKLNKFTYSVGGDFKVDKFSFEGNLTYNKRFYPNDKGTKYGSGGFIYNLVVWSGTEYDIRDYRDYWQRGKEGETQNWMENTWYDNPYFLANEVRHNDDYDVTNGSLSMKYDVLSWLSFTLRSGFDYYQDKEEWKYAKSYTMNKKGYYYVDQENAFSMNNDFLVTANHQFGKLGIDGLIGGTINYKQGSNVWGETNNGLSIPGFYSLNASVDPAKTGQKGFKKQVNSFFGKATLSWGSLLFVDITARNDWSSTLPSSTRSYFYPSIAASLVLSELVKMPDWISLLKVRGSWTQNKNDLDIYAINNTYSITTNMWDGKTAAYYPQLIRGIDLRPESSRSYELGTNVNFLSNRVWLDLTYYNKRRKDFAVKAPLSMSSGYDQTYINSEEERERRGFELSIGATPVKVKDFEWNTLFNWSSERDVFVKLDPKYSTKAPWVKEGMRCDYLTTTLWDTDLYGNIVHGKSGLPESIPYSGLMGYSSPDWIWGFSNTLRYKDFTFHFAFDGCVGGVAYNWTDQVMWNSGSHIKSDNQWRYDEVVNKNISYVGPGVKVISGTIERDEYGQVISDNRVYAPNDTKVSYENYIRHYSNDYYAGKPQSYYNRTYFKLREIALNYTVPNTLTKKIKMTDLTVGITGNNLLLWTKEFKYSDPDKGSDNLNSPSMRYIGFNLKTSF</sequence>
<keyword evidence="3 10" id="KW-1134">Transmembrane beta strand</keyword>
<keyword evidence="5 10" id="KW-0812">Transmembrane</keyword>
<evidence type="ECO:0000259" key="12">
    <source>
        <dbReference type="SMART" id="SM00965"/>
    </source>
</evidence>
<dbReference type="NCBIfam" id="TIGR04057">
    <property type="entry name" value="SusC_RagA_signa"/>
    <property type="match status" value="1"/>
</dbReference>
<organism evidence="13 14">
    <name type="scientific">Parabacteroides goldsteinii DSM 19448 = WAL 12034</name>
    <dbReference type="NCBI Taxonomy" id="927665"/>
    <lineage>
        <taxon>Bacteria</taxon>
        <taxon>Pseudomonadati</taxon>
        <taxon>Bacteroidota</taxon>
        <taxon>Bacteroidia</taxon>
        <taxon>Bacteroidales</taxon>
        <taxon>Tannerellaceae</taxon>
        <taxon>Parabacteroides</taxon>
    </lineage>
</organism>
<dbReference type="EMBL" id="AQHV01000010">
    <property type="protein sequence ID" value="KKB56955.1"/>
    <property type="molecule type" value="Genomic_DNA"/>
</dbReference>
<dbReference type="FunFam" id="2.60.40.1120:FF:000003">
    <property type="entry name" value="Outer membrane protein Omp121"/>
    <property type="match status" value="1"/>
</dbReference>
<reference evidence="13 14" key="1">
    <citation type="submission" date="2013-04" db="EMBL/GenBank/DDBJ databases">
        <title>The Genome Sequence of Parabacteroides goldsteinii DSM 19448.</title>
        <authorList>
            <consortium name="The Broad Institute Genomics Platform"/>
            <person name="Earl A."/>
            <person name="Ward D."/>
            <person name="Feldgarden M."/>
            <person name="Gevers D."/>
            <person name="Martens E."/>
            <person name="Sakamoto M."/>
            <person name="Benno Y."/>
            <person name="Song Y."/>
            <person name="Liu C."/>
            <person name="Lee J."/>
            <person name="Bolanos M."/>
            <person name="Vaisanen M.L."/>
            <person name="Finegold S.M."/>
            <person name="Walker B."/>
            <person name="Young S."/>
            <person name="Zeng Q."/>
            <person name="Gargeya S."/>
            <person name="Fitzgerald M."/>
            <person name="Haas B."/>
            <person name="Abouelleil A."/>
            <person name="Allen A.W."/>
            <person name="Alvarado L."/>
            <person name="Arachchi H.M."/>
            <person name="Berlin A.M."/>
            <person name="Chapman S.B."/>
            <person name="Gainer-Dewar J."/>
            <person name="Goldberg J."/>
            <person name="Griggs A."/>
            <person name="Gujja S."/>
            <person name="Hansen M."/>
            <person name="Howarth C."/>
            <person name="Imamovic A."/>
            <person name="Ireland A."/>
            <person name="Larimer J."/>
            <person name="McCowan C."/>
            <person name="Murphy C."/>
            <person name="Pearson M."/>
            <person name="Poon T.W."/>
            <person name="Priest M."/>
            <person name="Roberts A."/>
            <person name="Saif S."/>
            <person name="Shea T."/>
            <person name="Sisk P."/>
            <person name="Sykes S."/>
            <person name="Wortman J."/>
            <person name="Nusbaum C."/>
            <person name="Birren B."/>
        </authorList>
    </citation>
    <scope>NUCLEOTIDE SEQUENCE [LARGE SCALE GENOMIC DNA]</scope>
    <source>
        <strain evidence="13 14">DSM 19448</strain>
    </source>
</reference>
<dbReference type="InterPro" id="IPR037066">
    <property type="entry name" value="Plug_dom_sf"/>
</dbReference>
<dbReference type="SUPFAM" id="SSF49464">
    <property type="entry name" value="Carboxypeptidase regulatory domain-like"/>
    <property type="match status" value="1"/>
</dbReference>
<dbReference type="InterPro" id="IPR023996">
    <property type="entry name" value="TonB-dep_OMP_SusC/RagA"/>
</dbReference>
<name>A0A0F5JH95_9BACT</name>
<dbReference type="SUPFAM" id="SSF56935">
    <property type="entry name" value="Porins"/>
    <property type="match status" value="1"/>
</dbReference>
<dbReference type="Pfam" id="PF00593">
    <property type="entry name" value="TonB_dep_Rec_b-barrel"/>
    <property type="match status" value="1"/>
</dbReference>
<dbReference type="AlphaFoldDB" id="A0A0F5JH95"/>
<protein>
    <submittedName>
        <fullName evidence="13">SusC/RagA family TonB-linked outer membrane protein</fullName>
    </submittedName>
</protein>
<dbReference type="GO" id="GO:0009279">
    <property type="term" value="C:cell outer membrane"/>
    <property type="evidence" value="ECO:0007669"/>
    <property type="project" value="UniProtKB-SubCell"/>
</dbReference>
<dbReference type="Gene3D" id="2.170.130.10">
    <property type="entry name" value="TonB-dependent receptor, plug domain"/>
    <property type="match status" value="1"/>
</dbReference>
<evidence type="ECO:0000256" key="4">
    <source>
        <dbReference type="ARBA" id="ARBA00022496"/>
    </source>
</evidence>
<comment type="similarity">
    <text evidence="10 11">Belongs to the TonB-dependent receptor family.</text>
</comment>
<proteinExistence type="inferred from homology"/>
<dbReference type="PATRIC" id="fig|927665.4.peg.1642"/>
<dbReference type="InterPro" id="IPR039426">
    <property type="entry name" value="TonB-dep_rcpt-like"/>
</dbReference>
<keyword evidence="9 10" id="KW-0998">Cell outer membrane</keyword>
<evidence type="ECO:0000256" key="7">
    <source>
        <dbReference type="ARBA" id="ARBA00023077"/>
    </source>
</evidence>
<keyword evidence="6" id="KW-0408">Iron</keyword>
<dbReference type="Pfam" id="PF13715">
    <property type="entry name" value="CarbopepD_reg_2"/>
    <property type="match status" value="1"/>
</dbReference>
<dbReference type="Pfam" id="PF07715">
    <property type="entry name" value="Plug"/>
    <property type="match status" value="1"/>
</dbReference>
<dbReference type="PROSITE" id="PS52016">
    <property type="entry name" value="TONB_DEPENDENT_REC_3"/>
    <property type="match status" value="1"/>
</dbReference>
<dbReference type="InterPro" id="IPR036942">
    <property type="entry name" value="Beta-barrel_TonB_sf"/>
</dbReference>
<evidence type="ECO:0000313" key="13">
    <source>
        <dbReference type="EMBL" id="KKB56955.1"/>
    </source>
</evidence>
<dbReference type="HOGENOM" id="CLU_004317_2_1_10"/>
<keyword evidence="4" id="KW-0410">Iron transport</keyword>
<feature type="domain" description="Secretin/TonB short N-terminal" evidence="12">
    <location>
        <begin position="49"/>
        <end position="100"/>
    </location>
</feature>
<dbReference type="SMART" id="SM00965">
    <property type="entry name" value="STN"/>
    <property type="match status" value="1"/>
</dbReference>
<dbReference type="InterPro" id="IPR023997">
    <property type="entry name" value="TonB-dep_OMP_SusC/RagA_CS"/>
</dbReference>
<comment type="caution">
    <text evidence="13">The sequence shown here is derived from an EMBL/GenBank/DDBJ whole genome shotgun (WGS) entry which is preliminary data.</text>
</comment>
<dbReference type="Pfam" id="PF07660">
    <property type="entry name" value="STN"/>
    <property type="match status" value="1"/>
</dbReference>
<dbReference type="NCBIfam" id="TIGR04056">
    <property type="entry name" value="OMP_RagA_SusC"/>
    <property type="match status" value="1"/>
</dbReference>
<accession>A0A0F5JH95</accession>
<keyword evidence="4" id="KW-0406">Ion transport</keyword>
<dbReference type="InterPro" id="IPR008969">
    <property type="entry name" value="CarboxyPept-like_regulatory"/>
</dbReference>
<gene>
    <name evidence="13" type="ORF">HMPREF1535_01607</name>
</gene>
<evidence type="ECO:0000313" key="14">
    <source>
        <dbReference type="Proteomes" id="UP000033047"/>
    </source>
</evidence>
<dbReference type="Gene3D" id="2.40.170.20">
    <property type="entry name" value="TonB-dependent receptor, beta-barrel domain"/>
    <property type="match status" value="1"/>
</dbReference>
<dbReference type="GO" id="GO:0006826">
    <property type="term" value="P:iron ion transport"/>
    <property type="evidence" value="ECO:0007669"/>
    <property type="project" value="UniProtKB-KW"/>
</dbReference>
<keyword evidence="7 11" id="KW-0798">TonB box</keyword>
<evidence type="ECO:0000256" key="8">
    <source>
        <dbReference type="ARBA" id="ARBA00023136"/>
    </source>
</evidence>
<keyword evidence="2 10" id="KW-0813">Transport</keyword>
<dbReference type="InterPro" id="IPR012910">
    <property type="entry name" value="Plug_dom"/>
</dbReference>
<evidence type="ECO:0000256" key="9">
    <source>
        <dbReference type="ARBA" id="ARBA00023237"/>
    </source>
</evidence>
<evidence type="ECO:0000256" key="3">
    <source>
        <dbReference type="ARBA" id="ARBA00022452"/>
    </source>
</evidence>
<comment type="subcellular location">
    <subcellularLocation>
        <location evidence="1 10">Cell outer membrane</location>
        <topology evidence="1 10">Multi-pass membrane protein</topology>
    </subcellularLocation>
</comment>
<dbReference type="Gene3D" id="2.60.40.1120">
    <property type="entry name" value="Carboxypeptidase-like, regulatory domain"/>
    <property type="match status" value="1"/>
</dbReference>
<dbReference type="STRING" id="927665.HMPREF1535_01607"/>
<dbReference type="InterPro" id="IPR000531">
    <property type="entry name" value="Beta-barrel_TonB"/>
</dbReference>
<keyword evidence="8 10" id="KW-0472">Membrane</keyword>
<evidence type="ECO:0000256" key="1">
    <source>
        <dbReference type="ARBA" id="ARBA00004571"/>
    </source>
</evidence>
<dbReference type="Proteomes" id="UP000033047">
    <property type="component" value="Unassembled WGS sequence"/>
</dbReference>
<dbReference type="InterPro" id="IPR011662">
    <property type="entry name" value="Secretin/TonB_short_N"/>
</dbReference>
<evidence type="ECO:0000256" key="2">
    <source>
        <dbReference type="ARBA" id="ARBA00022448"/>
    </source>
</evidence>
<dbReference type="RefSeq" id="WP_046145778.1">
    <property type="nucleotide sequence ID" value="NZ_KQ033912.1"/>
</dbReference>
<evidence type="ECO:0000256" key="10">
    <source>
        <dbReference type="PROSITE-ProRule" id="PRU01360"/>
    </source>
</evidence>
<evidence type="ECO:0000256" key="11">
    <source>
        <dbReference type="RuleBase" id="RU003357"/>
    </source>
</evidence>